<evidence type="ECO:0000256" key="1">
    <source>
        <dbReference type="SAM" id="SignalP"/>
    </source>
</evidence>
<feature type="signal peptide" evidence="1">
    <location>
        <begin position="1"/>
        <end position="23"/>
    </location>
</feature>
<evidence type="ECO:0000313" key="3">
    <source>
        <dbReference type="EMBL" id="OQW86011.1"/>
    </source>
</evidence>
<reference evidence="3 4" key="1">
    <citation type="submission" date="2017-01" db="EMBL/GenBank/DDBJ databases">
        <title>Novel large sulfur bacteria in the metagenomes of groundwater-fed chemosynthetic microbial mats in the Lake Huron basin.</title>
        <authorList>
            <person name="Sharrar A.M."/>
            <person name="Flood B.E."/>
            <person name="Bailey J.V."/>
            <person name="Jones D.S."/>
            <person name="Biddanda B."/>
            <person name="Ruberg S.A."/>
            <person name="Marcus D.N."/>
            <person name="Dick G.J."/>
        </authorList>
    </citation>
    <scope>NUCLEOTIDE SEQUENCE [LARGE SCALE GENOMIC DNA]</scope>
    <source>
        <strain evidence="3">A7</strain>
    </source>
</reference>
<gene>
    <name evidence="3" type="ORF">BWK72_19385</name>
</gene>
<accession>A0A1W9KPH1</accession>
<dbReference type="Proteomes" id="UP000192505">
    <property type="component" value="Unassembled WGS sequence"/>
</dbReference>
<dbReference type="InterPro" id="IPR013424">
    <property type="entry name" value="Ice-binding_C"/>
</dbReference>
<comment type="caution">
    <text evidence="3">The sequence shown here is derived from an EMBL/GenBank/DDBJ whole genome shotgun (WGS) entry which is preliminary data.</text>
</comment>
<feature type="chain" id="PRO_5012732683" description="Ice-binding protein C-terminal domain-containing protein" evidence="1">
    <location>
        <begin position="24"/>
        <end position="229"/>
    </location>
</feature>
<keyword evidence="1" id="KW-0732">Signal</keyword>
<organism evidence="3 4">
    <name type="scientific">Rhodoferax ferrireducens</name>
    <dbReference type="NCBI Taxonomy" id="192843"/>
    <lineage>
        <taxon>Bacteria</taxon>
        <taxon>Pseudomonadati</taxon>
        <taxon>Pseudomonadota</taxon>
        <taxon>Betaproteobacteria</taxon>
        <taxon>Burkholderiales</taxon>
        <taxon>Comamonadaceae</taxon>
        <taxon>Rhodoferax</taxon>
    </lineage>
</organism>
<sequence>MTSIRTLIAAAALCVAGTAPAFAQSTTFTNGDFSNRLIGWSTLGDVSTTGGSNPTAVLTTAYVDPAGLLSSEFPNFSGVPAALIDEVEAFAGLTSGTLGLDAAEGSVLQQSFDVLAGDSITLDFSFGLATVETDLSAFNDFAFVAVNGVMEKVVSLTDASRTGSFSYQFATGGKALLSFGVVDINDINGVSVFVVDNVQVTPVPEPESYAMLLAGLALMGGIARRRSQG</sequence>
<dbReference type="NCBIfam" id="TIGR02595">
    <property type="entry name" value="PEP_CTERM"/>
    <property type="match status" value="1"/>
</dbReference>
<dbReference type="Pfam" id="PF07589">
    <property type="entry name" value="PEP-CTERM"/>
    <property type="match status" value="1"/>
</dbReference>
<dbReference type="EMBL" id="MTEI01000025">
    <property type="protein sequence ID" value="OQW86011.1"/>
    <property type="molecule type" value="Genomic_DNA"/>
</dbReference>
<evidence type="ECO:0000259" key="2">
    <source>
        <dbReference type="Pfam" id="PF07589"/>
    </source>
</evidence>
<feature type="domain" description="Ice-binding protein C-terminal" evidence="2">
    <location>
        <begin position="202"/>
        <end position="226"/>
    </location>
</feature>
<proteinExistence type="predicted"/>
<name>A0A1W9KPH1_9BURK</name>
<dbReference type="AlphaFoldDB" id="A0A1W9KPH1"/>
<protein>
    <recommendedName>
        <fullName evidence="2">Ice-binding protein C-terminal domain-containing protein</fullName>
    </recommendedName>
</protein>
<evidence type="ECO:0000313" key="4">
    <source>
        <dbReference type="Proteomes" id="UP000192505"/>
    </source>
</evidence>